<accession>W4H7D5</accession>
<dbReference type="EMBL" id="KI913115">
    <property type="protein sequence ID" value="ETV87797.1"/>
    <property type="molecule type" value="Genomic_DNA"/>
</dbReference>
<organism evidence="1">
    <name type="scientific">Aphanomyces astaci</name>
    <name type="common">Crayfish plague agent</name>
    <dbReference type="NCBI Taxonomy" id="112090"/>
    <lineage>
        <taxon>Eukaryota</taxon>
        <taxon>Sar</taxon>
        <taxon>Stramenopiles</taxon>
        <taxon>Oomycota</taxon>
        <taxon>Saprolegniomycetes</taxon>
        <taxon>Saprolegniales</taxon>
        <taxon>Verrucalvaceae</taxon>
        <taxon>Aphanomyces</taxon>
    </lineage>
</organism>
<protein>
    <submittedName>
        <fullName evidence="1">Uncharacterized protein</fullName>
    </submittedName>
</protein>
<dbReference type="STRING" id="112090.W4H7D5"/>
<sequence>MGGNSFLVLDRLAVVDESVPLPWLMHRVEGVSHQAENLHVFALLQHTQPSVAVPVLGIERHNPVALVTLVSALLDRTTSAVRRAVTSIYKHLPVNAMACDLLPHKVAAVYDRALILKMSYEAAFVAIKQPDHRSLKYTPVHYSMGHPPRVVAVNDVTSTLTTSHPHGFVESLRLAGLSPQVHS</sequence>
<dbReference type="AlphaFoldDB" id="W4H7D5"/>
<name>W4H7D5_APHAT</name>
<dbReference type="OrthoDB" id="77021at2759"/>
<gene>
    <name evidence="1" type="ORF">H257_01251</name>
</gene>
<evidence type="ECO:0000313" key="1">
    <source>
        <dbReference type="EMBL" id="ETV87797.1"/>
    </source>
</evidence>
<dbReference type="RefSeq" id="XP_009822660.1">
    <property type="nucleotide sequence ID" value="XM_009824358.1"/>
</dbReference>
<dbReference type="VEuPathDB" id="FungiDB:H257_01251"/>
<proteinExistence type="predicted"/>
<reference evidence="1" key="1">
    <citation type="submission" date="2013-12" db="EMBL/GenBank/DDBJ databases">
        <title>The Genome Sequence of Aphanomyces astaci APO3.</title>
        <authorList>
            <consortium name="The Broad Institute Genomics Platform"/>
            <person name="Russ C."/>
            <person name="Tyler B."/>
            <person name="van West P."/>
            <person name="Dieguez-Uribeondo J."/>
            <person name="Young S.K."/>
            <person name="Zeng Q."/>
            <person name="Gargeya S."/>
            <person name="Fitzgerald M."/>
            <person name="Abouelleil A."/>
            <person name="Alvarado L."/>
            <person name="Chapman S.B."/>
            <person name="Gainer-Dewar J."/>
            <person name="Goldberg J."/>
            <person name="Griggs A."/>
            <person name="Gujja S."/>
            <person name="Hansen M."/>
            <person name="Howarth C."/>
            <person name="Imamovic A."/>
            <person name="Ireland A."/>
            <person name="Larimer J."/>
            <person name="McCowan C."/>
            <person name="Murphy C."/>
            <person name="Pearson M."/>
            <person name="Poon T.W."/>
            <person name="Priest M."/>
            <person name="Roberts A."/>
            <person name="Saif S."/>
            <person name="Shea T."/>
            <person name="Sykes S."/>
            <person name="Wortman J."/>
            <person name="Nusbaum C."/>
            <person name="Birren B."/>
        </authorList>
    </citation>
    <scope>NUCLEOTIDE SEQUENCE [LARGE SCALE GENOMIC DNA]</scope>
    <source>
        <strain evidence="1">APO3</strain>
    </source>
</reference>
<dbReference type="GeneID" id="20803247"/>